<sequence length="254" mass="27441">MATLSPPSITASDKQLASISVGALSFLIWELCITFDDEVDFIWSKSCKSPIKWMFLLLRYIGLGSLAGNHLISIDTNSSPLGCKGFLALQMALCQALVAIVEIILVLRGRSTCHSISKTLIDPIQFMHLVGSIITVVGLILSMREIQFDHACAVTHAGSPASSSMFAFVVVEGILLLLTAIKCIYTFRTTGQWVTVVTLMLRDSTLLFLAIASLLIPTLVLLVVSHGALTSALYPWFNGLLSCASMTYAPRAAD</sequence>
<gene>
    <name evidence="1" type="ORF">BV22DRAFT_1124771</name>
</gene>
<organism evidence="1 2">
    <name type="scientific">Leucogyrophana mollusca</name>
    <dbReference type="NCBI Taxonomy" id="85980"/>
    <lineage>
        <taxon>Eukaryota</taxon>
        <taxon>Fungi</taxon>
        <taxon>Dikarya</taxon>
        <taxon>Basidiomycota</taxon>
        <taxon>Agaricomycotina</taxon>
        <taxon>Agaricomycetes</taxon>
        <taxon>Agaricomycetidae</taxon>
        <taxon>Boletales</taxon>
        <taxon>Boletales incertae sedis</taxon>
        <taxon>Leucogyrophana</taxon>
    </lineage>
</organism>
<reference evidence="1" key="1">
    <citation type="journal article" date="2021" name="New Phytol.">
        <title>Evolutionary innovations through gain and loss of genes in the ectomycorrhizal Boletales.</title>
        <authorList>
            <person name="Wu G."/>
            <person name="Miyauchi S."/>
            <person name="Morin E."/>
            <person name="Kuo A."/>
            <person name="Drula E."/>
            <person name="Varga T."/>
            <person name="Kohler A."/>
            <person name="Feng B."/>
            <person name="Cao Y."/>
            <person name="Lipzen A."/>
            <person name="Daum C."/>
            <person name="Hundley H."/>
            <person name="Pangilinan J."/>
            <person name="Johnson J."/>
            <person name="Barry K."/>
            <person name="LaButti K."/>
            <person name="Ng V."/>
            <person name="Ahrendt S."/>
            <person name="Min B."/>
            <person name="Choi I.G."/>
            <person name="Park H."/>
            <person name="Plett J.M."/>
            <person name="Magnuson J."/>
            <person name="Spatafora J.W."/>
            <person name="Nagy L.G."/>
            <person name="Henrissat B."/>
            <person name="Grigoriev I.V."/>
            <person name="Yang Z.L."/>
            <person name="Xu J."/>
            <person name="Martin F.M."/>
        </authorList>
    </citation>
    <scope>NUCLEOTIDE SEQUENCE</scope>
    <source>
        <strain evidence="1">KUC20120723A-06</strain>
    </source>
</reference>
<dbReference type="EMBL" id="MU266330">
    <property type="protein sequence ID" value="KAH7930753.1"/>
    <property type="molecule type" value="Genomic_DNA"/>
</dbReference>
<dbReference type="Proteomes" id="UP000790709">
    <property type="component" value="Unassembled WGS sequence"/>
</dbReference>
<keyword evidence="2" id="KW-1185">Reference proteome</keyword>
<accession>A0ACB8BZM0</accession>
<proteinExistence type="predicted"/>
<comment type="caution">
    <text evidence="1">The sequence shown here is derived from an EMBL/GenBank/DDBJ whole genome shotgun (WGS) entry which is preliminary data.</text>
</comment>
<name>A0ACB8BZM0_9AGAM</name>
<protein>
    <submittedName>
        <fullName evidence="1">Uncharacterized protein</fullName>
    </submittedName>
</protein>
<evidence type="ECO:0000313" key="2">
    <source>
        <dbReference type="Proteomes" id="UP000790709"/>
    </source>
</evidence>
<evidence type="ECO:0000313" key="1">
    <source>
        <dbReference type="EMBL" id="KAH7930753.1"/>
    </source>
</evidence>